<dbReference type="AlphaFoldDB" id="A0A8A3S5L4"/>
<proteinExistence type="predicted"/>
<feature type="domain" description="Methyltransferase type 11" evidence="1">
    <location>
        <begin position="59"/>
        <end position="158"/>
    </location>
</feature>
<keyword evidence="2" id="KW-0489">Methyltransferase</keyword>
<dbReference type="InterPro" id="IPR029063">
    <property type="entry name" value="SAM-dependent_MTases_sf"/>
</dbReference>
<evidence type="ECO:0000313" key="3">
    <source>
        <dbReference type="Proteomes" id="UP001042704"/>
    </source>
</evidence>
<dbReference type="EMBL" id="CP036172">
    <property type="protein sequence ID" value="QSZ67352.1"/>
    <property type="molecule type" value="Genomic_DNA"/>
</dbReference>
<reference evidence="2" key="1">
    <citation type="journal article" date="2001" name="Int. J. Syst. Evol. Microbiol.">
        <title>Methanofollis aquaemaris sp. nov., a methanogen isolated from an aquaculture fish pond.</title>
        <authorList>
            <person name="Lai M.C."/>
            <person name="Chen S.C."/>
        </authorList>
    </citation>
    <scope>NUCLEOTIDE SEQUENCE</scope>
    <source>
        <strain evidence="2">N2F9704</strain>
    </source>
</reference>
<dbReference type="SUPFAM" id="SSF53335">
    <property type="entry name" value="S-adenosyl-L-methionine-dependent methyltransferases"/>
    <property type="match status" value="1"/>
</dbReference>
<evidence type="ECO:0000313" key="2">
    <source>
        <dbReference type="EMBL" id="QSZ67352.1"/>
    </source>
</evidence>
<sequence>MRGREGSSMKAPNEEERNRERMSDISFRIMSVLFRIQDLVWPPDRLIDRIGIREGMVVVDYGCGPGRYIAGASGRVGRTGRLYAVDIHELAIEAVKRRVREENLANVVPVLARGYDSGIPAGTVDLAYALDMFHMIEDPSVFLGELRRIIKPDGMLVIDDGHQPRTTTLKKIRASGLWEVAEETAAFLRCRPKK</sequence>
<keyword evidence="3" id="KW-1185">Reference proteome</keyword>
<dbReference type="KEGG" id="maqe:RJ40_07475"/>
<protein>
    <submittedName>
        <fullName evidence="2">Methyltransferase domain-containing protein</fullName>
    </submittedName>
</protein>
<dbReference type="CDD" id="cd02440">
    <property type="entry name" value="AdoMet_MTases"/>
    <property type="match status" value="1"/>
</dbReference>
<dbReference type="Pfam" id="PF08241">
    <property type="entry name" value="Methyltransf_11"/>
    <property type="match status" value="1"/>
</dbReference>
<keyword evidence="2" id="KW-0808">Transferase</keyword>
<gene>
    <name evidence="2" type="ORF">RJ40_07475</name>
</gene>
<dbReference type="InterPro" id="IPR013216">
    <property type="entry name" value="Methyltransf_11"/>
</dbReference>
<dbReference type="Proteomes" id="UP001042704">
    <property type="component" value="Chromosome"/>
</dbReference>
<dbReference type="GO" id="GO:0008757">
    <property type="term" value="F:S-adenosylmethionine-dependent methyltransferase activity"/>
    <property type="evidence" value="ECO:0007669"/>
    <property type="project" value="InterPro"/>
</dbReference>
<dbReference type="PANTHER" id="PTHR43861">
    <property type="entry name" value="TRANS-ACONITATE 2-METHYLTRANSFERASE-RELATED"/>
    <property type="match status" value="1"/>
</dbReference>
<accession>A0A8A3S5L4</accession>
<reference evidence="2" key="2">
    <citation type="submission" date="2019-02" db="EMBL/GenBank/DDBJ databases">
        <authorList>
            <person name="Chen S.-C."/>
            <person name="Chien H.-H."/>
            <person name="Lai M.-C."/>
        </authorList>
    </citation>
    <scope>NUCLEOTIDE SEQUENCE</scope>
    <source>
        <strain evidence="2">N2F9704</strain>
    </source>
</reference>
<name>A0A8A3S5L4_9EURY</name>
<evidence type="ECO:0000259" key="1">
    <source>
        <dbReference type="Pfam" id="PF08241"/>
    </source>
</evidence>
<dbReference type="GO" id="GO:0032259">
    <property type="term" value="P:methylation"/>
    <property type="evidence" value="ECO:0007669"/>
    <property type="project" value="UniProtKB-KW"/>
</dbReference>
<organism evidence="2 3">
    <name type="scientific">Methanofollis aquaemaris</name>
    <dbReference type="NCBI Taxonomy" id="126734"/>
    <lineage>
        <taxon>Archaea</taxon>
        <taxon>Methanobacteriati</taxon>
        <taxon>Methanobacteriota</taxon>
        <taxon>Stenosarchaea group</taxon>
        <taxon>Methanomicrobia</taxon>
        <taxon>Methanomicrobiales</taxon>
        <taxon>Methanomicrobiaceae</taxon>
        <taxon>Methanofollis</taxon>
    </lineage>
</organism>
<dbReference type="Gene3D" id="3.40.50.150">
    <property type="entry name" value="Vaccinia Virus protein VP39"/>
    <property type="match status" value="1"/>
</dbReference>